<proteinExistence type="predicted"/>
<keyword evidence="2" id="KW-1185">Reference proteome</keyword>
<gene>
    <name evidence="1" type="ORF">LEL_03942</name>
</gene>
<dbReference type="STRING" id="1081108.A0A168GZF5"/>
<name>A0A168GZF5_CORDF</name>
<evidence type="ECO:0000313" key="2">
    <source>
        <dbReference type="Proteomes" id="UP000076881"/>
    </source>
</evidence>
<accession>A0A168GZF5</accession>
<dbReference type="EMBL" id="AZHF01000003">
    <property type="protein sequence ID" value="OAA77119.1"/>
    <property type="molecule type" value="Genomic_DNA"/>
</dbReference>
<dbReference type="AlphaFoldDB" id="A0A168GZF5"/>
<organism evidence="1 2">
    <name type="scientific">Akanthomyces lecanii RCEF 1005</name>
    <dbReference type="NCBI Taxonomy" id="1081108"/>
    <lineage>
        <taxon>Eukaryota</taxon>
        <taxon>Fungi</taxon>
        <taxon>Dikarya</taxon>
        <taxon>Ascomycota</taxon>
        <taxon>Pezizomycotina</taxon>
        <taxon>Sordariomycetes</taxon>
        <taxon>Hypocreomycetidae</taxon>
        <taxon>Hypocreales</taxon>
        <taxon>Cordycipitaceae</taxon>
        <taxon>Akanthomyces</taxon>
        <taxon>Cordyceps confragosa</taxon>
    </lineage>
</organism>
<dbReference type="Proteomes" id="UP000076881">
    <property type="component" value="Unassembled WGS sequence"/>
</dbReference>
<protein>
    <submittedName>
        <fullName evidence="1">Uncharacterized protein</fullName>
    </submittedName>
</protein>
<sequence length="122" mass="13995">MFLSITDIKEIAVAVVWLAIGLKIPEIPMILLTDSYSVYECLVKLGSTQEKRLMIDIMALRQLYERREAHEVRWINGEDNPADAMTKASPNRSLKKLIDDNEITVRLEGWVERRPNKATAEP</sequence>
<dbReference type="OrthoDB" id="5150797at2759"/>
<comment type="caution">
    <text evidence="1">The sequence shown here is derived from an EMBL/GenBank/DDBJ whole genome shotgun (WGS) entry which is preliminary data.</text>
</comment>
<reference evidence="1 2" key="1">
    <citation type="journal article" date="2016" name="Genome Biol. Evol.">
        <title>Divergent and convergent evolution of fungal pathogenicity.</title>
        <authorList>
            <person name="Shang Y."/>
            <person name="Xiao G."/>
            <person name="Zheng P."/>
            <person name="Cen K."/>
            <person name="Zhan S."/>
            <person name="Wang C."/>
        </authorList>
    </citation>
    <scope>NUCLEOTIDE SEQUENCE [LARGE SCALE GENOMIC DNA]</scope>
    <source>
        <strain evidence="1 2">RCEF 1005</strain>
    </source>
</reference>
<evidence type="ECO:0000313" key="1">
    <source>
        <dbReference type="EMBL" id="OAA77119.1"/>
    </source>
</evidence>